<dbReference type="SMART" id="SM00937">
    <property type="entry name" value="PCRF"/>
    <property type="match status" value="1"/>
</dbReference>
<dbReference type="PANTHER" id="PTHR43804:SF7">
    <property type="entry name" value="LD18447P"/>
    <property type="match status" value="1"/>
</dbReference>
<dbReference type="eggNOG" id="COG0216">
    <property type="taxonomic scope" value="Bacteria"/>
</dbReference>
<evidence type="ECO:0000256" key="5">
    <source>
        <dbReference type="SAM" id="MobiDB-lite"/>
    </source>
</evidence>
<proteinExistence type="inferred from homology"/>
<keyword evidence="8" id="KW-1185">Reference proteome</keyword>
<dbReference type="STRING" id="391625.PPSIR1_03598"/>
<dbReference type="FunFam" id="3.30.70.1660:FF:000002">
    <property type="entry name" value="Peptide chain release factor 1"/>
    <property type="match status" value="1"/>
</dbReference>
<evidence type="ECO:0000313" key="8">
    <source>
        <dbReference type="Proteomes" id="UP000005801"/>
    </source>
</evidence>
<feature type="compositionally biased region" description="Low complexity" evidence="5">
    <location>
        <begin position="209"/>
        <end position="234"/>
    </location>
</feature>
<dbReference type="SUPFAM" id="SSF75620">
    <property type="entry name" value="Release factor"/>
    <property type="match status" value="1"/>
</dbReference>
<evidence type="ECO:0000256" key="2">
    <source>
        <dbReference type="ARBA" id="ARBA00010835"/>
    </source>
</evidence>
<dbReference type="EMBL" id="ABCS01000025">
    <property type="protein sequence ID" value="EDM78922.1"/>
    <property type="molecule type" value="Genomic_DNA"/>
</dbReference>
<evidence type="ECO:0000256" key="1">
    <source>
        <dbReference type="ARBA" id="ARBA00002986"/>
    </source>
</evidence>
<gene>
    <name evidence="7" type="ORF">PPSIR1_03598</name>
</gene>
<evidence type="ECO:0000256" key="4">
    <source>
        <dbReference type="ARBA" id="ARBA00022917"/>
    </source>
</evidence>
<dbReference type="Proteomes" id="UP000005801">
    <property type="component" value="Unassembled WGS sequence"/>
</dbReference>
<dbReference type="Gene3D" id="6.10.140.1950">
    <property type="match status" value="1"/>
</dbReference>
<feature type="region of interest" description="Disordered" evidence="5">
    <location>
        <begin position="203"/>
        <end position="311"/>
    </location>
</feature>
<accession>A6G5H9</accession>
<evidence type="ECO:0000256" key="3">
    <source>
        <dbReference type="ARBA" id="ARBA00022481"/>
    </source>
</evidence>
<keyword evidence="4" id="KW-0648">Protein biosynthesis</keyword>
<reference evidence="7 8" key="1">
    <citation type="submission" date="2007-06" db="EMBL/GenBank/DDBJ databases">
        <authorList>
            <person name="Shimkets L."/>
            <person name="Ferriera S."/>
            <person name="Johnson J."/>
            <person name="Kravitz S."/>
            <person name="Beeson K."/>
            <person name="Sutton G."/>
            <person name="Rogers Y.-H."/>
            <person name="Friedman R."/>
            <person name="Frazier M."/>
            <person name="Venter J.C."/>
        </authorList>
    </citation>
    <scope>NUCLEOTIDE SEQUENCE [LARGE SCALE GENOMIC DNA]</scope>
    <source>
        <strain evidence="7 8">SIR-1</strain>
    </source>
</reference>
<dbReference type="GO" id="GO:0006415">
    <property type="term" value="P:translational termination"/>
    <property type="evidence" value="ECO:0007669"/>
    <property type="project" value="InterPro"/>
</dbReference>
<organism evidence="7 8">
    <name type="scientific">Plesiocystis pacifica SIR-1</name>
    <dbReference type="NCBI Taxonomy" id="391625"/>
    <lineage>
        <taxon>Bacteria</taxon>
        <taxon>Pseudomonadati</taxon>
        <taxon>Myxococcota</taxon>
        <taxon>Polyangia</taxon>
        <taxon>Nannocystales</taxon>
        <taxon>Nannocystaceae</taxon>
        <taxon>Plesiocystis</taxon>
    </lineage>
</organism>
<comment type="similarity">
    <text evidence="2">Belongs to the prokaryotic/mitochondrial release factor family.</text>
</comment>
<dbReference type="Pfam" id="PF03462">
    <property type="entry name" value="PCRF"/>
    <property type="match status" value="1"/>
</dbReference>
<protein>
    <submittedName>
        <fullName evidence="7">Peptide chain release factor RF-1</fullName>
    </submittedName>
</protein>
<comment type="caution">
    <text evidence="7">The sequence shown here is derived from an EMBL/GenBank/DDBJ whole genome shotgun (WGS) entry which is preliminary data.</text>
</comment>
<dbReference type="PANTHER" id="PTHR43804">
    <property type="entry name" value="LD18447P"/>
    <property type="match status" value="1"/>
</dbReference>
<dbReference type="InterPro" id="IPR050057">
    <property type="entry name" value="Prokaryotic/Mito_RF"/>
</dbReference>
<dbReference type="InterPro" id="IPR045853">
    <property type="entry name" value="Pep_chain_release_fac_I_sf"/>
</dbReference>
<name>A6G5H9_9BACT</name>
<evidence type="ECO:0000313" key="7">
    <source>
        <dbReference type="EMBL" id="EDM78922.1"/>
    </source>
</evidence>
<dbReference type="InterPro" id="IPR005139">
    <property type="entry name" value="PCRF"/>
</dbReference>
<sequence length="311" mass="34962">MNPRLRAKIENIAERHEELGEMICDQEVMADKRRFLELSREHAELTPVAMAFAKLVELERQLGETRELLDDPDMRELAQADVRELGGQVEDAETELTRLLTPKDPNDAKNVILEIRAGTGGDEAGLFVADLWRMYNRFSERHRWAIDQVEFSENSAGGFKEITGRVQGKGAWAQLKFERGVHRVQRVPATESQGRIHTSTATVAIMPEPRTSTSTSIPRTSSSRPCARAARAGSTSTPRLRGPPAPQAHGHRVRCDQRSPAQNASSHEALRSRCSDQIQSKQRRRPWSDRREAQKSTTIIRRTASPTTASR</sequence>
<dbReference type="Gene3D" id="3.30.70.1660">
    <property type="match status" value="1"/>
</dbReference>
<feature type="domain" description="Peptide chain release factor" evidence="6">
    <location>
        <begin position="67"/>
        <end position="178"/>
    </location>
</feature>
<dbReference type="AlphaFoldDB" id="A6G5H9"/>
<keyword evidence="3" id="KW-0488">Methylation</keyword>
<evidence type="ECO:0000259" key="6">
    <source>
        <dbReference type="SMART" id="SM00937"/>
    </source>
</evidence>
<comment type="function">
    <text evidence="1">Peptide chain release factor 1 directs the termination of translation in response to the peptide chain termination codons UAG and UAA.</text>
</comment>
<feature type="compositionally biased region" description="Polar residues" evidence="5">
    <location>
        <begin position="295"/>
        <end position="311"/>
    </location>
</feature>